<organism evidence="2 3">
    <name type="scientific">Fimbriimonas ginsengisoli</name>
    <dbReference type="NCBI Taxonomy" id="1005039"/>
    <lineage>
        <taxon>Bacteria</taxon>
        <taxon>Bacillati</taxon>
        <taxon>Armatimonadota</taxon>
        <taxon>Fimbriimonadia</taxon>
        <taxon>Fimbriimonadales</taxon>
        <taxon>Fimbriimonadaceae</taxon>
        <taxon>Fimbriimonas</taxon>
    </lineage>
</organism>
<reference evidence="2" key="1">
    <citation type="submission" date="2020-07" db="EMBL/GenBank/DDBJ databases">
        <title>Huge and variable diversity of episymbiotic CPR bacteria and DPANN archaea in groundwater ecosystems.</title>
        <authorList>
            <person name="He C.Y."/>
            <person name="Keren R."/>
            <person name="Whittaker M."/>
            <person name="Farag I.F."/>
            <person name="Doudna J."/>
            <person name="Cate J.H.D."/>
            <person name="Banfield J.F."/>
        </authorList>
    </citation>
    <scope>NUCLEOTIDE SEQUENCE</scope>
    <source>
        <strain evidence="2">NC_groundwater_17_Pr7_B-0.1um_64_12</strain>
    </source>
</reference>
<feature type="transmembrane region" description="Helical" evidence="1">
    <location>
        <begin position="6"/>
        <end position="25"/>
    </location>
</feature>
<protein>
    <submittedName>
        <fullName evidence="2">Uncharacterized protein</fullName>
    </submittedName>
</protein>
<name>A0A931PWE2_FIMGI</name>
<dbReference type="EMBL" id="JACOSL010000056">
    <property type="protein sequence ID" value="MBI1757230.1"/>
    <property type="molecule type" value="Genomic_DNA"/>
</dbReference>
<evidence type="ECO:0000313" key="2">
    <source>
        <dbReference type="EMBL" id="MBI1757230.1"/>
    </source>
</evidence>
<accession>A0A931PWE2</accession>
<keyword evidence="1" id="KW-0812">Transmembrane</keyword>
<sequence length="152" mass="17260">MIGTIIYLVACFFAAVVLSTMLIVFRPMRSRDDSKPWKTFIFMYLLCLAAPYLYCEGLTRLYGKPMKEAIDQAYASARLDGPLRYYRVMSLSGDTAKAIMVGTDHATWGGEESPVMRVTLMRTGESDWKAEGIEVLTSGRLNQDKFVFPPYW</sequence>
<keyword evidence="1" id="KW-1133">Transmembrane helix</keyword>
<gene>
    <name evidence="2" type="ORF">HYR64_09010</name>
</gene>
<proteinExistence type="predicted"/>
<evidence type="ECO:0000256" key="1">
    <source>
        <dbReference type="SAM" id="Phobius"/>
    </source>
</evidence>
<evidence type="ECO:0000313" key="3">
    <source>
        <dbReference type="Proteomes" id="UP000727962"/>
    </source>
</evidence>
<dbReference type="Proteomes" id="UP000727962">
    <property type="component" value="Unassembled WGS sequence"/>
</dbReference>
<comment type="caution">
    <text evidence="2">The sequence shown here is derived from an EMBL/GenBank/DDBJ whole genome shotgun (WGS) entry which is preliminary data.</text>
</comment>
<dbReference type="AlphaFoldDB" id="A0A931PWE2"/>
<feature type="transmembrane region" description="Helical" evidence="1">
    <location>
        <begin position="37"/>
        <end position="54"/>
    </location>
</feature>
<keyword evidence="1" id="KW-0472">Membrane</keyword>